<feature type="compositionally biased region" description="Polar residues" evidence="1">
    <location>
        <begin position="57"/>
        <end position="67"/>
    </location>
</feature>
<reference evidence="4 5" key="1">
    <citation type="submission" date="2019-04" db="EMBL/GenBank/DDBJ databases">
        <authorList>
            <person name="Jiang L."/>
        </authorList>
    </citation>
    <scope>NUCLEOTIDE SEQUENCE [LARGE SCALE GENOMIC DNA]</scope>
    <source>
        <strain evidence="4 5">YIM 131853</strain>
    </source>
</reference>
<keyword evidence="5" id="KW-1185">Reference proteome</keyword>
<feature type="non-terminal residue" evidence="4">
    <location>
        <position position="1"/>
    </location>
</feature>
<keyword evidence="2" id="KW-0812">Transmembrane</keyword>
<name>A0A4S4FKX1_9MICO</name>
<accession>A0A4S4FKX1</accession>
<dbReference type="EMBL" id="SSSM01000004">
    <property type="protein sequence ID" value="THG31093.1"/>
    <property type="molecule type" value="Genomic_DNA"/>
</dbReference>
<gene>
    <name evidence="4" type="ORF">E6C64_10945</name>
</gene>
<organism evidence="4 5">
    <name type="scientific">Naasia lichenicola</name>
    <dbReference type="NCBI Taxonomy" id="2565933"/>
    <lineage>
        <taxon>Bacteria</taxon>
        <taxon>Bacillati</taxon>
        <taxon>Actinomycetota</taxon>
        <taxon>Actinomycetes</taxon>
        <taxon>Micrococcales</taxon>
        <taxon>Microbacteriaceae</taxon>
        <taxon>Naasia</taxon>
    </lineage>
</organism>
<dbReference type="Pfam" id="PF07987">
    <property type="entry name" value="DUF1775"/>
    <property type="match status" value="1"/>
</dbReference>
<protein>
    <submittedName>
        <fullName evidence="4">DUF1775 domain-containing protein</fullName>
    </submittedName>
</protein>
<sequence length="156" mass="15471">APVDVDGTTISEAPTSILFTATGTGIGDGEFQRFTVSVGAVPDTGSILLPVVQTYSDGSVSSWTDPTPASGEEPEFPAPTLYITDDAPEGDDHDGATVQTGDGDHADTTAGDASASAYSTGLVVGFLGLGVAAVALVVSGLALARSRTAAGARKKA</sequence>
<proteinExistence type="predicted"/>
<evidence type="ECO:0000313" key="5">
    <source>
        <dbReference type="Proteomes" id="UP000309133"/>
    </source>
</evidence>
<feature type="transmembrane region" description="Helical" evidence="2">
    <location>
        <begin position="122"/>
        <end position="144"/>
    </location>
</feature>
<dbReference type="InterPro" id="IPR012533">
    <property type="entry name" value="YcnI-copper_dom"/>
</dbReference>
<dbReference type="OrthoDB" id="9810871at2"/>
<dbReference type="Proteomes" id="UP000309133">
    <property type="component" value="Unassembled WGS sequence"/>
</dbReference>
<keyword evidence="2" id="KW-1133">Transmembrane helix</keyword>
<evidence type="ECO:0000259" key="3">
    <source>
        <dbReference type="Pfam" id="PF07987"/>
    </source>
</evidence>
<dbReference type="RefSeq" id="WP_136427513.1">
    <property type="nucleotide sequence ID" value="NZ_SSSM01000004.1"/>
</dbReference>
<evidence type="ECO:0000256" key="2">
    <source>
        <dbReference type="SAM" id="Phobius"/>
    </source>
</evidence>
<dbReference type="AlphaFoldDB" id="A0A4S4FKX1"/>
<evidence type="ECO:0000313" key="4">
    <source>
        <dbReference type="EMBL" id="THG31093.1"/>
    </source>
</evidence>
<keyword evidence="2" id="KW-0472">Membrane</keyword>
<evidence type="ECO:0000256" key="1">
    <source>
        <dbReference type="SAM" id="MobiDB-lite"/>
    </source>
</evidence>
<feature type="domain" description="YncI copper-binding" evidence="3">
    <location>
        <begin position="2"/>
        <end position="82"/>
    </location>
</feature>
<comment type="caution">
    <text evidence="4">The sequence shown here is derived from an EMBL/GenBank/DDBJ whole genome shotgun (WGS) entry which is preliminary data.</text>
</comment>
<feature type="region of interest" description="Disordered" evidence="1">
    <location>
        <begin position="57"/>
        <end position="108"/>
    </location>
</feature>
<dbReference type="InterPro" id="IPR038507">
    <property type="entry name" value="YcnI-like_sf"/>
</dbReference>
<dbReference type="Gene3D" id="2.60.40.2230">
    <property type="entry name" value="Uncharacterised protein YcnI-like PF07987, DUF1775"/>
    <property type="match status" value="1"/>
</dbReference>